<feature type="compositionally biased region" description="Low complexity" evidence="1">
    <location>
        <begin position="63"/>
        <end position="94"/>
    </location>
</feature>
<dbReference type="AlphaFoldDB" id="A0A371CYK4"/>
<organism evidence="2 3">
    <name type="scientific">Lentinus brumalis</name>
    <dbReference type="NCBI Taxonomy" id="2498619"/>
    <lineage>
        <taxon>Eukaryota</taxon>
        <taxon>Fungi</taxon>
        <taxon>Dikarya</taxon>
        <taxon>Basidiomycota</taxon>
        <taxon>Agaricomycotina</taxon>
        <taxon>Agaricomycetes</taxon>
        <taxon>Polyporales</taxon>
        <taxon>Polyporaceae</taxon>
        <taxon>Lentinus</taxon>
    </lineage>
</organism>
<feature type="region of interest" description="Disordered" evidence="1">
    <location>
        <begin position="39"/>
        <end position="152"/>
    </location>
</feature>
<feature type="compositionally biased region" description="Polar residues" evidence="1">
    <location>
        <begin position="268"/>
        <end position="277"/>
    </location>
</feature>
<feature type="compositionally biased region" description="Pro residues" evidence="1">
    <location>
        <begin position="95"/>
        <end position="104"/>
    </location>
</feature>
<protein>
    <submittedName>
        <fullName evidence="2">Uncharacterized protein</fullName>
    </submittedName>
</protein>
<accession>A0A371CYK4</accession>
<evidence type="ECO:0000313" key="2">
    <source>
        <dbReference type="EMBL" id="RDX45355.1"/>
    </source>
</evidence>
<sequence length="291" mass="31629">MSVAGPGPTVIDCFAPSPPRRVRGARLTIMRVFKTQPTSLKHTAWSSKTRDAPTFQQARERTPGPSNAAPSAQSAAPHSSASLSDVDDIPGSPLSSPPSSPPSTPVRARAGSPDDLPGSRKGSVPYVKPGRLTRFGSRSSVKGSNKRGRRGSMAAIDARLNADGGVVTRYGEQNGEPIFIRQERITSTTEPDVVTYFWESFTAVPLHHPPDLSSYPTLTAGDIFCNHVRDGSRAVQLWIWTIGDGVGSWKRVREGDVREDGRRLTVTPKRQQPSWVSPTWGEKQLRSQQAR</sequence>
<proteinExistence type="predicted"/>
<evidence type="ECO:0000313" key="3">
    <source>
        <dbReference type="Proteomes" id="UP000256964"/>
    </source>
</evidence>
<dbReference type="EMBL" id="KZ857438">
    <property type="protein sequence ID" value="RDX45355.1"/>
    <property type="molecule type" value="Genomic_DNA"/>
</dbReference>
<reference evidence="2 3" key="1">
    <citation type="journal article" date="2018" name="Biotechnol. Biofuels">
        <title>Integrative visual omics of the white-rot fungus Polyporus brumalis exposes the biotechnological potential of its oxidative enzymes for delignifying raw plant biomass.</title>
        <authorList>
            <person name="Miyauchi S."/>
            <person name="Rancon A."/>
            <person name="Drula E."/>
            <person name="Hage H."/>
            <person name="Chaduli D."/>
            <person name="Favel A."/>
            <person name="Grisel S."/>
            <person name="Henrissat B."/>
            <person name="Herpoel-Gimbert I."/>
            <person name="Ruiz-Duenas F.J."/>
            <person name="Chevret D."/>
            <person name="Hainaut M."/>
            <person name="Lin J."/>
            <person name="Wang M."/>
            <person name="Pangilinan J."/>
            <person name="Lipzen A."/>
            <person name="Lesage-Meessen L."/>
            <person name="Navarro D."/>
            <person name="Riley R."/>
            <person name="Grigoriev I.V."/>
            <person name="Zhou S."/>
            <person name="Raouche S."/>
            <person name="Rosso M.N."/>
        </authorList>
    </citation>
    <scope>NUCLEOTIDE SEQUENCE [LARGE SCALE GENOMIC DNA]</scope>
    <source>
        <strain evidence="2 3">BRFM 1820</strain>
    </source>
</reference>
<keyword evidence="3" id="KW-1185">Reference proteome</keyword>
<feature type="region of interest" description="Disordered" evidence="1">
    <location>
        <begin position="263"/>
        <end position="291"/>
    </location>
</feature>
<dbReference type="Proteomes" id="UP000256964">
    <property type="component" value="Unassembled WGS sequence"/>
</dbReference>
<gene>
    <name evidence="2" type="ORF">OH76DRAFT_1486367</name>
</gene>
<evidence type="ECO:0000256" key="1">
    <source>
        <dbReference type="SAM" id="MobiDB-lite"/>
    </source>
</evidence>
<name>A0A371CYK4_9APHY</name>
<dbReference type="OrthoDB" id="2755154at2759"/>